<reference evidence="1 2" key="1">
    <citation type="submission" date="2018-07" db="EMBL/GenBank/DDBJ databases">
        <title>Genomic Encyclopedia of Type Strains, Phase IV (KMG-IV): sequencing the most valuable type-strain genomes for metagenomic binning, comparative biology and taxonomic classification.</title>
        <authorList>
            <person name="Goeker M."/>
        </authorList>
    </citation>
    <scope>NUCLEOTIDE SEQUENCE [LARGE SCALE GENOMIC DNA]</scope>
    <source>
        <strain evidence="1 2">DSM 14324</strain>
    </source>
</reference>
<dbReference type="Proteomes" id="UP000256334">
    <property type="component" value="Unassembled WGS sequence"/>
</dbReference>
<accession>A0A3D9DVB3</accession>
<sequence length="48" mass="5426">MFGGAMMRCHGPYYVLSGVYKVGNEFQAINPVMPSPDATQWLFTMPER</sequence>
<keyword evidence="2" id="KW-1185">Reference proteome</keyword>
<dbReference type="EMBL" id="QRDJ01000007">
    <property type="protein sequence ID" value="REC94723.1"/>
    <property type="molecule type" value="Genomic_DNA"/>
</dbReference>
<name>A0A3D9DVB3_9GAMM</name>
<proteinExistence type="predicted"/>
<evidence type="ECO:0000313" key="1">
    <source>
        <dbReference type="EMBL" id="REC94723.1"/>
    </source>
</evidence>
<gene>
    <name evidence="1" type="ORF">C8D72_1549</name>
</gene>
<dbReference type="AlphaFoldDB" id="A0A3D9DVB3"/>
<comment type="caution">
    <text evidence="1">The sequence shown here is derived from an EMBL/GenBank/DDBJ whole genome shotgun (WGS) entry which is preliminary data.</text>
</comment>
<evidence type="ECO:0000313" key="2">
    <source>
        <dbReference type="Proteomes" id="UP000256334"/>
    </source>
</evidence>
<organism evidence="1 2">
    <name type="scientific">Kushneria indalinina DSM 14324</name>
    <dbReference type="NCBI Taxonomy" id="1122140"/>
    <lineage>
        <taxon>Bacteria</taxon>
        <taxon>Pseudomonadati</taxon>
        <taxon>Pseudomonadota</taxon>
        <taxon>Gammaproteobacteria</taxon>
        <taxon>Oceanospirillales</taxon>
        <taxon>Halomonadaceae</taxon>
        <taxon>Kushneria</taxon>
    </lineage>
</organism>
<protein>
    <submittedName>
        <fullName evidence="1">Uncharacterized protein</fullName>
    </submittedName>
</protein>